<dbReference type="RefSeq" id="WP_265268669.1">
    <property type="nucleotide sequence ID" value="NZ_JANFAV010000004.1"/>
</dbReference>
<organism evidence="10 11">
    <name type="scientific">Sphingomonas lycopersici</name>
    <dbReference type="NCBI Taxonomy" id="2951807"/>
    <lineage>
        <taxon>Bacteria</taxon>
        <taxon>Pseudomonadati</taxon>
        <taxon>Pseudomonadota</taxon>
        <taxon>Alphaproteobacteria</taxon>
        <taxon>Sphingomonadales</taxon>
        <taxon>Sphingomonadaceae</taxon>
        <taxon>Sphingomonas</taxon>
    </lineage>
</organism>
<dbReference type="SUPFAM" id="SSF141523">
    <property type="entry name" value="L,D-transpeptidase catalytic domain-like"/>
    <property type="match status" value="1"/>
</dbReference>
<sequence length="480" mass="51661">MRIGLIGSSLVAMSLMLSTCGSAEQNAAQPANVTVPDQPQWSEANAGQLRAAIAHRATHGLDRMKFGSAADPGAPLDDAKLTELALTYAGALARGATDPSKLFAIYSLPRPQPDLRKGLADALKAGNVGVWIESLAPQDDNYRKLSAAYLALIKQGGGGAAAISPTDTLLKPGMSDPRVPAIAAQLVAFGYLDAGTHGRRYTAAMARAVQQMQADYGIRPDGVIGGDTLQILNLSGADRARAIAVNMERMRWLQRDPPATRIDVNIAAARLTYWRDGEIADTRKVVVGKPDTATPQLGSPIVSLVANPTWTIPRSIERKEIAGKGASYLRRHNMVWKNGRIVQQSGPDNSLGLVKFDMQNPHAIYLHDTPAKQLFDAIERQRSHGCVRVDDALGFAEMLAGDEGVLDQWQEASGTDKESFVKLPHAIPVRLLYQTVLFDAQGEPVTRSDPYGWNDRVAKALGFDVGGGRRVMNSYTDIAP</sequence>
<dbReference type="GO" id="GO:0009252">
    <property type="term" value="P:peptidoglycan biosynthetic process"/>
    <property type="evidence" value="ECO:0007669"/>
    <property type="project" value="UniProtKB-KW"/>
</dbReference>
<dbReference type="GO" id="GO:0004180">
    <property type="term" value="F:carboxypeptidase activity"/>
    <property type="evidence" value="ECO:0007669"/>
    <property type="project" value="UniProtKB-ARBA"/>
</dbReference>
<dbReference type="Pfam" id="PF20142">
    <property type="entry name" value="Scaffold"/>
    <property type="match status" value="1"/>
</dbReference>
<comment type="similarity">
    <text evidence="2">Belongs to the YkuD family.</text>
</comment>
<name>A0AA41ZE03_9SPHN</name>
<evidence type="ECO:0000256" key="4">
    <source>
        <dbReference type="ARBA" id="ARBA00022960"/>
    </source>
</evidence>
<dbReference type="InterPro" id="IPR002477">
    <property type="entry name" value="Peptidoglycan-bd-like"/>
</dbReference>
<evidence type="ECO:0000256" key="8">
    <source>
        <dbReference type="SAM" id="SignalP"/>
    </source>
</evidence>
<dbReference type="Proteomes" id="UP001165565">
    <property type="component" value="Unassembled WGS sequence"/>
</dbReference>
<dbReference type="PANTHER" id="PTHR41533:SF2">
    <property type="entry name" value="BLR7131 PROTEIN"/>
    <property type="match status" value="1"/>
</dbReference>
<evidence type="ECO:0000256" key="1">
    <source>
        <dbReference type="ARBA" id="ARBA00004752"/>
    </source>
</evidence>
<evidence type="ECO:0000256" key="3">
    <source>
        <dbReference type="ARBA" id="ARBA00022679"/>
    </source>
</evidence>
<dbReference type="InterPro" id="IPR036365">
    <property type="entry name" value="PGBD-like_sf"/>
</dbReference>
<feature type="chain" id="PRO_5041338453" evidence="8">
    <location>
        <begin position="24"/>
        <end position="480"/>
    </location>
</feature>
<keyword evidence="11" id="KW-1185">Reference proteome</keyword>
<dbReference type="SUPFAM" id="SSF47090">
    <property type="entry name" value="PGBD-like"/>
    <property type="match status" value="1"/>
</dbReference>
<feature type="active site" description="Nucleophile" evidence="7">
    <location>
        <position position="386"/>
    </location>
</feature>
<dbReference type="InterPro" id="IPR045380">
    <property type="entry name" value="LD_TPept_scaffold_dom"/>
</dbReference>
<feature type="domain" description="L,D-TPase catalytic" evidence="9">
    <location>
        <begin position="260"/>
        <end position="407"/>
    </location>
</feature>
<evidence type="ECO:0000256" key="2">
    <source>
        <dbReference type="ARBA" id="ARBA00005992"/>
    </source>
</evidence>
<evidence type="ECO:0000256" key="6">
    <source>
        <dbReference type="ARBA" id="ARBA00023316"/>
    </source>
</evidence>
<accession>A0AA41ZE03</accession>
<protein>
    <submittedName>
        <fullName evidence="10">L,D-transpeptidase family protein</fullName>
    </submittedName>
</protein>
<dbReference type="CDD" id="cd16913">
    <property type="entry name" value="YkuD_like"/>
    <property type="match status" value="1"/>
</dbReference>
<evidence type="ECO:0000256" key="7">
    <source>
        <dbReference type="PROSITE-ProRule" id="PRU01373"/>
    </source>
</evidence>
<feature type="active site" description="Proton donor/acceptor" evidence="7">
    <location>
        <position position="367"/>
    </location>
</feature>
<comment type="caution">
    <text evidence="10">The sequence shown here is derived from an EMBL/GenBank/DDBJ whole genome shotgun (WGS) entry which is preliminary data.</text>
</comment>
<gene>
    <name evidence="10" type="ORF">NEE01_08720</name>
</gene>
<dbReference type="InterPro" id="IPR036366">
    <property type="entry name" value="PGBDSf"/>
</dbReference>
<dbReference type="InterPro" id="IPR005490">
    <property type="entry name" value="LD_TPept_cat_dom"/>
</dbReference>
<keyword evidence="6 7" id="KW-0961">Cell wall biogenesis/degradation</keyword>
<feature type="signal peptide" evidence="8">
    <location>
        <begin position="1"/>
        <end position="23"/>
    </location>
</feature>
<dbReference type="PANTHER" id="PTHR41533">
    <property type="entry name" value="L,D-TRANSPEPTIDASE HI_1667-RELATED"/>
    <property type="match status" value="1"/>
</dbReference>
<keyword evidence="4 7" id="KW-0133">Cell shape</keyword>
<dbReference type="InterPro" id="IPR038063">
    <property type="entry name" value="Transpep_catalytic_dom"/>
</dbReference>
<evidence type="ECO:0000313" key="10">
    <source>
        <dbReference type="EMBL" id="MCW6534866.1"/>
    </source>
</evidence>
<comment type="pathway">
    <text evidence="1 7">Cell wall biogenesis; peptidoglycan biosynthesis.</text>
</comment>
<proteinExistence type="inferred from homology"/>
<evidence type="ECO:0000256" key="5">
    <source>
        <dbReference type="ARBA" id="ARBA00022984"/>
    </source>
</evidence>
<dbReference type="GO" id="GO:0016740">
    <property type="term" value="F:transferase activity"/>
    <property type="evidence" value="ECO:0007669"/>
    <property type="project" value="UniProtKB-KW"/>
</dbReference>
<dbReference type="InterPro" id="IPR052905">
    <property type="entry name" value="LD-transpeptidase_YkuD-like"/>
</dbReference>
<dbReference type="AlphaFoldDB" id="A0AA41ZE03"/>
<keyword evidence="3" id="KW-0808">Transferase</keyword>
<dbReference type="Pfam" id="PF03734">
    <property type="entry name" value="YkuD"/>
    <property type="match status" value="1"/>
</dbReference>
<evidence type="ECO:0000259" key="9">
    <source>
        <dbReference type="PROSITE" id="PS52029"/>
    </source>
</evidence>
<keyword evidence="5 7" id="KW-0573">Peptidoglycan synthesis</keyword>
<dbReference type="PROSITE" id="PS52029">
    <property type="entry name" value="LD_TPASE"/>
    <property type="match status" value="1"/>
</dbReference>
<dbReference type="Gene3D" id="2.40.440.10">
    <property type="entry name" value="L,D-transpeptidase catalytic domain-like"/>
    <property type="match status" value="1"/>
</dbReference>
<dbReference type="GO" id="GO:0008360">
    <property type="term" value="P:regulation of cell shape"/>
    <property type="evidence" value="ECO:0007669"/>
    <property type="project" value="UniProtKB-UniRule"/>
</dbReference>
<evidence type="ECO:0000313" key="11">
    <source>
        <dbReference type="Proteomes" id="UP001165565"/>
    </source>
</evidence>
<keyword evidence="8" id="KW-0732">Signal</keyword>
<dbReference type="EMBL" id="JANFAV010000004">
    <property type="protein sequence ID" value="MCW6534866.1"/>
    <property type="molecule type" value="Genomic_DNA"/>
</dbReference>
<dbReference type="Gene3D" id="1.10.101.10">
    <property type="entry name" value="PGBD-like superfamily/PGBD"/>
    <property type="match status" value="1"/>
</dbReference>
<dbReference type="GO" id="GO:0071555">
    <property type="term" value="P:cell wall organization"/>
    <property type="evidence" value="ECO:0007669"/>
    <property type="project" value="UniProtKB-UniRule"/>
</dbReference>
<reference evidence="10" key="1">
    <citation type="submission" date="2022-06" db="EMBL/GenBank/DDBJ databases">
        <title>Sphingomonas sp. nov. isolated from rhizosphere soil of tomato.</title>
        <authorList>
            <person name="Dong H."/>
            <person name="Gao R."/>
        </authorList>
    </citation>
    <scope>NUCLEOTIDE SEQUENCE</scope>
    <source>
        <strain evidence="10">MMSM24</strain>
    </source>
</reference>
<dbReference type="Pfam" id="PF01471">
    <property type="entry name" value="PG_binding_1"/>
    <property type="match status" value="1"/>
</dbReference>